<comment type="similarity">
    <text evidence="7">Belongs to the class I-like SAM-binding methyltransferase superfamily. rRNA adenine N(6)-methyltransferase family. RsmA subfamily.</text>
</comment>
<accession>A0A803FTI6</accession>
<protein>
    <recommendedName>
        <fullName evidence="7">Ribosomal RNA small subunit methyltransferase A</fullName>
        <ecNumber evidence="7">2.1.1.182</ecNumber>
    </recommendedName>
    <alternativeName>
        <fullName evidence="7">16S rRNA (adenine(1518)-N(6)/adenine(1519)-N(6))-dimethyltransferase</fullName>
    </alternativeName>
    <alternativeName>
        <fullName evidence="7">16S rRNA dimethyladenosine transferase</fullName>
    </alternativeName>
    <alternativeName>
        <fullName evidence="7">16S rRNA dimethylase</fullName>
    </alternativeName>
    <alternativeName>
        <fullName evidence="7">S-adenosylmethionine-6-N', N'-adenosyl(rRNA) dimethyltransferase</fullName>
    </alternativeName>
</protein>
<dbReference type="AlphaFoldDB" id="A0A803FTI6"/>
<dbReference type="GO" id="GO:0005829">
    <property type="term" value="C:cytosol"/>
    <property type="evidence" value="ECO:0007669"/>
    <property type="project" value="TreeGrafter"/>
</dbReference>
<dbReference type="HAMAP" id="MF_00607">
    <property type="entry name" value="16SrRNA_methyltr_A"/>
    <property type="match status" value="1"/>
</dbReference>
<dbReference type="OrthoDB" id="9814755at2"/>
<organism evidence="10 11">
    <name type="scientific">Buchnera aphidicola</name>
    <name type="common">Cinara piceae</name>
    <dbReference type="NCBI Taxonomy" id="1660043"/>
    <lineage>
        <taxon>Bacteria</taxon>
        <taxon>Pseudomonadati</taxon>
        <taxon>Pseudomonadota</taxon>
        <taxon>Gammaproteobacteria</taxon>
        <taxon>Enterobacterales</taxon>
        <taxon>Erwiniaceae</taxon>
        <taxon>Buchnera</taxon>
    </lineage>
</organism>
<keyword evidence="5 7" id="KW-0949">S-adenosyl-L-methionine</keyword>
<dbReference type="Proteomes" id="UP000294455">
    <property type="component" value="Chromosome"/>
</dbReference>
<dbReference type="PANTHER" id="PTHR11727:SF7">
    <property type="entry name" value="DIMETHYLADENOSINE TRANSFERASE-RELATED"/>
    <property type="match status" value="1"/>
</dbReference>
<evidence type="ECO:0000313" key="10">
    <source>
        <dbReference type="EMBL" id="VFP88007.1"/>
    </source>
</evidence>
<keyword evidence="1 7" id="KW-0963">Cytoplasm</keyword>
<feature type="binding site" evidence="7 8">
    <location>
        <position position="66"/>
    </location>
    <ligand>
        <name>S-adenosyl-L-methionine</name>
        <dbReference type="ChEBI" id="CHEBI:59789"/>
    </ligand>
</feature>
<dbReference type="SUPFAM" id="SSF53335">
    <property type="entry name" value="S-adenosyl-L-methionine-dependent methyltransferases"/>
    <property type="match status" value="1"/>
</dbReference>
<sequence>MNNRIYKEHVSIKKFGQNFLINEIIITRIIQNMNLITSNNIIEIGPGFGALTFPICNFINKMTVLEIDENIVVFLMQSIYSKKIKVLLTDVMKFNFIYFFSNKKNILYRFIGNLPYNISSCFFLSTIKYIQNIHDMYFMFQKEVANRLLASPGTKEYGRLSVIAQYFYHIKFIMYVDKVNFFPIPKVDSIFLQFIPYKLCSQNEREKYFFALEFITRLAFKHRRKFLNNNLSNLFSKNELLSLGIDPYSRAENISVSQYFLLAKKFLKIKI</sequence>
<dbReference type="InterPro" id="IPR029063">
    <property type="entry name" value="SAM-dependent_MTases_sf"/>
</dbReference>
<gene>
    <name evidence="7 10" type="primary">rsmA</name>
    <name evidence="7" type="synonym">ksgA</name>
    <name evidence="10" type="ORF">BUCIPICE3303_095</name>
</gene>
<evidence type="ECO:0000256" key="8">
    <source>
        <dbReference type="PROSITE-ProRule" id="PRU01026"/>
    </source>
</evidence>
<dbReference type="EMBL" id="LR217739">
    <property type="protein sequence ID" value="VFP88007.1"/>
    <property type="molecule type" value="Genomic_DNA"/>
</dbReference>
<evidence type="ECO:0000313" key="11">
    <source>
        <dbReference type="Proteomes" id="UP000294455"/>
    </source>
</evidence>
<proteinExistence type="inferred from homology"/>
<evidence type="ECO:0000256" key="6">
    <source>
        <dbReference type="ARBA" id="ARBA00022884"/>
    </source>
</evidence>
<keyword evidence="2 7" id="KW-0698">rRNA processing</keyword>
<dbReference type="FunFam" id="1.10.8.100:FF:000001">
    <property type="entry name" value="Ribosomal RNA small subunit methyltransferase A"/>
    <property type="match status" value="1"/>
</dbReference>
<dbReference type="GO" id="GO:0003723">
    <property type="term" value="F:RNA binding"/>
    <property type="evidence" value="ECO:0007669"/>
    <property type="project" value="UniProtKB-UniRule"/>
</dbReference>
<keyword evidence="3 7" id="KW-0489">Methyltransferase</keyword>
<dbReference type="InterPro" id="IPR020596">
    <property type="entry name" value="rRNA_Ade_Mease_Trfase_CS"/>
</dbReference>
<evidence type="ECO:0000256" key="1">
    <source>
        <dbReference type="ARBA" id="ARBA00022490"/>
    </source>
</evidence>
<dbReference type="RefSeq" id="WP_154049165.1">
    <property type="nucleotide sequence ID" value="NZ_LR217739.1"/>
</dbReference>
<feature type="domain" description="Ribosomal RNA adenine methylase transferase N-terminal" evidence="9">
    <location>
        <begin position="25"/>
        <end position="198"/>
    </location>
</feature>
<evidence type="ECO:0000256" key="2">
    <source>
        <dbReference type="ARBA" id="ARBA00022552"/>
    </source>
</evidence>
<dbReference type="PROSITE" id="PS51689">
    <property type="entry name" value="SAM_RNA_A_N6_MT"/>
    <property type="match status" value="1"/>
</dbReference>
<evidence type="ECO:0000256" key="3">
    <source>
        <dbReference type="ARBA" id="ARBA00022603"/>
    </source>
</evidence>
<evidence type="ECO:0000259" key="9">
    <source>
        <dbReference type="SMART" id="SM00650"/>
    </source>
</evidence>
<feature type="binding site" evidence="7 8">
    <location>
        <position position="45"/>
    </location>
    <ligand>
        <name>S-adenosyl-L-methionine</name>
        <dbReference type="ChEBI" id="CHEBI:59789"/>
    </ligand>
</feature>
<dbReference type="Pfam" id="PF00398">
    <property type="entry name" value="RrnaAD"/>
    <property type="match status" value="1"/>
</dbReference>
<dbReference type="SMART" id="SM00650">
    <property type="entry name" value="rADc"/>
    <property type="match status" value="1"/>
</dbReference>
<dbReference type="InterPro" id="IPR023165">
    <property type="entry name" value="rRNA_Ade_diMease-like_C"/>
</dbReference>
<evidence type="ECO:0000256" key="7">
    <source>
        <dbReference type="HAMAP-Rule" id="MF_00607"/>
    </source>
</evidence>
<dbReference type="InterPro" id="IPR001737">
    <property type="entry name" value="KsgA/Erm"/>
</dbReference>
<keyword evidence="4 7" id="KW-0808">Transferase</keyword>
<dbReference type="EC" id="2.1.1.182" evidence="7"/>
<dbReference type="PANTHER" id="PTHR11727">
    <property type="entry name" value="DIMETHYLADENOSINE TRANSFERASE"/>
    <property type="match status" value="1"/>
</dbReference>
<dbReference type="Gene3D" id="1.10.8.100">
    <property type="entry name" value="Ribosomal RNA adenine dimethylase-like, domain 2"/>
    <property type="match status" value="1"/>
</dbReference>
<dbReference type="Gene3D" id="3.40.50.150">
    <property type="entry name" value="Vaccinia Virus protein VP39"/>
    <property type="match status" value="1"/>
</dbReference>
<feature type="binding site" evidence="7 8">
    <location>
        <position position="113"/>
    </location>
    <ligand>
        <name>S-adenosyl-L-methionine</name>
        <dbReference type="ChEBI" id="CHEBI:59789"/>
    </ligand>
</feature>
<feature type="binding site" evidence="7 8">
    <location>
        <position position="90"/>
    </location>
    <ligand>
        <name>S-adenosyl-L-methionine</name>
        <dbReference type="ChEBI" id="CHEBI:59789"/>
    </ligand>
</feature>
<reference evidence="10 11" key="1">
    <citation type="submission" date="2019-02" db="EMBL/GenBank/DDBJ databases">
        <authorList>
            <person name="Manzano-Marin A."/>
            <person name="Manzano-Marin A."/>
        </authorList>
    </citation>
    <scope>NUCLEOTIDE SEQUENCE [LARGE SCALE GENOMIC DNA]</scope>
    <source>
        <strain evidence="10 11">BuCipiceae</strain>
    </source>
</reference>
<keyword evidence="6 7" id="KW-0694">RNA-binding</keyword>
<dbReference type="PROSITE" id="PS01131">
    <property type="entry name" value="RRNA_A_DIMETH"/>
    <property type="match status" value="1"/>
</dbReference>
<dbReference type="GO" id="GO:0052908">
    <property type="term" value="F:16S rRNA (adenine(1518)-N(6)/adenine(1519)-N(6))-dimethyltransferase activity"/>
    <property type="evidence" value="ECO:0007669"/>
    <property type="project" value="UniProtKB-EC"/>
</dbReference>
<dbReference type="InterPro" id="IPR020598">
    <property type="entry name" value="rRNA_Ade_methylase_Trfase_N"/>
</dbReference>
<feature type="binding site" evidence="7 8">
    <location>
        <position position="20"/>
    </location>
    <ligand>
        <name>S-adenosyl-L-methionine</name>
        <dbReference type="ChEBI" id="CHEBI:59789"/>
    </ligand>
</feature>
<comment type="subcellular location">
    <subcellularLocation>
        <location evidence="7">Cytoplasm</location>
    </subcellularLocation>
</comment>
<dbReference type="InterPro" id="IPR011530">
    <property type="entry name" value="rRNA_adenine_dimethylase"/>
</dbReference>
<name>A0A803FTI6_9GAMM</name>
<evidence type="ECO:0000256" key="4">
    <source>
        <dbReference type="ARBA" id="ARBA00022679"/>
    </source>
</evidence>
<comment type="catalytic activity">
    <reaction evidence="7">
        <text>adenosine(1518)/adenosine(1519) in 16S rRNA + 4 S-adenosyl-L-methionine = N(6)-dimethyladenosine(1518)/N(6)-dimethyladenosine(1519) in 16S rRNA + 4 S-adenosyl-L-homocysteine + 4 H(+)</text>
        <dbReference type="Rhea" id="RHEA:19609"/>
        <dbReference type="Rhea" id="RHEA-COMP:10232"/>
        <dbReference type="Rhea" id="RHEA-COMP:10233"/>
        <dbReference type="ChEBI" id="CHEBI:15378"/>
        <dbReference type="ChEBI" id="CHEBI:57856"/>
        <dbReference type="ChEBI" id="CHEBI:59789"/>
        <dbReference type="ChEBI" id="CHEBI:74411"/>
        <dbReference type="ChEBI" id="CHEBI:74493"/>
        <dbReference type="EC" id="2.1.1.182"/>
    </reaction>
</comment>
<comment type="function">
    <text evidence="7">Specifically dimethylates two adjacent adenosines (A1518 and A1519) in the loop of a conserved hairpin near the 3'-end of 16S rRNA in the 30S particle. May play a critical role in biogenesis of 30S subunits.</text>
</comment>
<evidence type="ECO:0000256" key="5">
    <source>
        <dbReference type="ARBA" id="ARBA00022691"/>
    </source>
</evidence>
<feature type="binding site" evidence="7 8">
    <location>
        <position position="18"/>
    </location>
    <ligand>
        <name>S-adenosyl-L-methionine</name>
        <dbReference type="ChEBI" id="CHEBI:59789"/>
    </ligand>
</feature>
<dbReference type="NCBIfam" id="TIGR00755">
    <property type="entry name" value="ksgA"/>
    <property type="match status" value="1"/>
</dbReference>